<dbReference type="Pfam" id="PF21205">
    <property type="entry name" value="Rep3_C"/>
    <property type="match status" value="1"/>
</dbReference>
<organism evidence="4 5">
    <name type="scientific">Xenorhabdus eapokensis</name>
    <dbReference type="NCBI Taxonomy" id="1873482"/>
    <lineage>
        <taxon>Bacteria</taxon>
        <taxon>Pseudomonadati</taxon>
        <taxon>Pseudomonadota</taxon>
        <taxon>Gammaproteobacteria</taxon>
        <taxon>Enterobacterales</taxon>
        <taxon>Morganellaceae</taxon>
        <taxon>Xenorhabdus</taxon>
    </lineage>
</organism>
<protein>
    <submittedName>
        <fullName evidence="4">RepB family plasmid replication initiator protein</fullName>
    </submittedName>
</protein>
<gene>
    <name evidence="4" type="ORF">Xedl_02884</name>
</gene>
<dbReference type="InterPro" id="IPR000525">
    <property type="entry name" value="Initiator_Rep_WH1"/>
</dbReference>
<evidence type="ECO:0000259" key="3">
    <source>
        <dbReference type="Pfam" id="PF01051"/>
    </source>
</evidence>
<dbReference type="OrthoDB" id="9122127at2"/>
<comment type="similarity">
    <text evidence="1">Belongs to the initiator RepB protein family.</text>
</comment>
<feature type="coiled-coil region" evidence="2">
    <location>
        <begin position="282"/>
        <end position="309"/>
    </location>
</feature>
<comment type="caution">
    <text evidence="4">The sequence shown here is derived from an EMBL/GenBank/DDBJ whole genome shotgun (WGS) entry which is preliminary data.</text>
</comment>
<proteinExistence type="inferred from homology"/>
<dbReference type="Pfam" id="PF01051">
    <property type="entry name" value="Rep3_N"/>
    <property type="match status" value="1"/>
</dbReference>
<dbReference type="AlphaFoldDB" id="A0A1Q5TN01"/>
<dbReference type="RefSeq" id="WP_074024507.1">
    <property type="nucleotide sequence ID" value="NZ_CAWNAG010000129.1"/>
</dbReference>
<dbReference type="InterPro" id="IPR036388">
    <property type="entry name" value="WH-like_DNA-bd_sf"/>
</dbReference>
<keyword evidence="5" id="KW-1185">Reference proteome</keyword>
<dbReference type="GO" id="GO:0003887">
    <property type="term" value="F:DNA-directed DNA polymerase activity"/>
    <property type="evidence" value="ECO:0007669"/>
    <property type="project" value="InterPro"/>
</dbReference>
<reference evidence="4 5" key="1">
    <citation type="submission" date="2016-09" db="EMBL/GenBank/DDBJ databases">
        <title>Xenorhabdus thuongxuanensis sp. nov. and Xenorhabdus eapokensis sp. nov., isolated from Steinernema species.</title>
        <authorList>
            <person name="Kaempfer P."/>
            <person name="Tobias N.J."/>
            <person name="Phan Ke L."/>
            <person name="Bode H.B."/>
            <person name="Glaeser S.P."/>
        </authorList>
    </citation>
    <scope>NUCLEOTIDE SEQUENCE [LARGE SCALE GENOMIC DNA]</scope>
    <source>
        <strain evidence="4 5">DL20</strain>
    </source>
</reference>
<evidence type="ECO:0000256" key="2">
    <source>
        <dbReference type="SAM" id="Coils"/>
    </source>
</evidence>
<evidence type="ECO:0000313" key="4">
    <source>
        <dbReference type="EMBL" id="OKP01608.1"/>
    </source>
</evidence>
<dbReference type="EMBL" id="MKGQ01000023">
    <property type="protein sequence ID" value="OKP01608.1"/>
    <property type="molecule type" value="Genomic_DNA"/>
</dbReference>
<sequence length="345" mass="40179">MSSDVKSSTHLNVGNSLIVQGNQLIEGSYDISLSEMRLLYMALNQVEPLKPMPQKEYVLKARDYQSQYGLDLTNCYKQLRDAADSLARKPIITYEWNEKKKRIDKVQRFWFEKLSYSASEKSDSDVLVKFSGSVSQYLYELKNEFTAFNIENIARLDSPFSFRLYSWLSKYRNLNKHKNANGLISTDPFEIVWMKERVGLIDSYNDYRDFKKRVLEPAIVSINANTDLSVTYEQVKTGRWITAITFHFICDKDGAISVKPARPRLPRRPRVIKGSDAEGIWARRCIEALNDYRKKLKKYDKNMELLVADLTKLLSYYKIIGDKLSVEKIDNLIASRKKRSNKKKQ</sequence>
<feature type="domain" description="Initiator Rep protein WH1" evidence="3">
    <location>
        <begin position="18"/>
        <end position="169"/>
    </location>
</feature>
<dbReference type="GO" id="GO:0006270">
    <property type="term" value="P:DNA replication initiation"/>
    <property type="evidence" value="ECO:0007669"/>
    <property type="project" value="InterPro"/>
</dbReference>
<dbReference type="Proteomes" id="UP000186268">
    <property type="component" value="Unassembled WGS sequence"/>
</dbReference>
<evidence type="ECO:0000256" key="1">
    <source>
        <dbReference type="ARBA" id="ARBA00038283"/>
    </source>
</evidence>
<accession>A0A1Q5TN01</accession>
<dbReference type="SUPFAM" id="SSF46785">
    <property type="entry name" value="Winged helix' DNA-binding domain"/>
    <property type="match status" value="2"/>
</dbReference>
<name>A0A1Q5TN01_9GAMM</name>
<dbReference type="STRING" id="1873482.Xedl_02884"/>
<keyword evidence="2" id="KW-0175">Coiled coil</keyword>
<dbReference type="Gene3D" id="1.10.10.10">
    <property type="entry name" value="Winged helix-like DNA-binding domain superfamily/Winged helix DNA-binding domain"/>
    <property type="match status" value="2"/>
</dbReference>
<dbReference type="InterPro" id="IPR036390">
    <property type="entry name" value="WH_DNA-bd_sf"/>
</dbReference>
<evidence type="ECO:0000313" key="5">
    <source>
        <dbReference type="Proteomes" id="UP000186268"/>
    </source>
</evidence>